<dbReference type="PROSITE" id="PS51367">
    <property type="entry name" value="THAUMATIN_2"/>
    <property type="match status" value="1"/>
</dbReference>
<dbReference type="InterPro" id="IPR001938">
    <property type="entry name" value="Thaumatin"/>
</dbReference>
<name>A0AAE0WIK6_9PEZI</name>
<comment type="caution">
    <text evidence="3">The sequence shown here is derived from an EMBL/GenBank/DDBJ whole genome shotgun (WGS) entry which is preliminary data.</text>
</comment>
<feature type="disulfide bond" evidence="1">
    <location>
        <begin position="90"/>
        <end position="107"/>
    </location>
</feature>
<evidence type="ECO:0000313" key="4">
    <source>
        <dbReference type="Proteomes" id="UP001274830"/>
    </source>
</evidence>
<reference evidence="3" key="1">
    <citation type="submission" date="2023-07" db="EMBL/GenBank/DDBJ databases">
        <title>Black Yeasts Isolated from many extreme environments.</title>
        <authorList>
            <person name="Coleine C."/>
            <person name="Stajich J.E."/>
            <person name="Selbmann L."/>
        </authorList>
    </citation>
    <scope>NUCLEOTIDE SEQUENCE</scope>
    <source>
        <strain evidence="3">CCFEE 5485</strain>
    </source>
</reference>
<evidence type="ECO:0000313" key="3">
    <source>
        <dbReference type="EMBL" id="KAK3671005.1"/>
    </source>
</evidence>
<gene>
    <name evidence="3" type="ORF">LTR78_009123</name>
</gene>
<dbReference type="Gene3D" id="2.60.110.10">
    <property type="entry name" value="Thaumatin"/>
    <property type="match status" value="1"/>
</dbReference>
<dbReference type="PIRSF" id="PIRSF002703">
    <property type="entry name" value="Thaumatin"/>
    <property type="match status" value="1"/>
</dbReference>
<feature type="disulfide bond" evidence="1">
    <location>
        <begin position="178"/>
        <end position="293"/>
    </location>
</feature>
<dbReference type="AlphaFoldDB" id="A0AAE0WIK6"/>
<feature type="disulfide bond" evidence="1">
    <location>
        <begin position="260"/>
        <end position="269"/>
    </location>
</feature>
<keyword evidence="1" id="KW-1015">Disulfide bond</keyword>
<dbReference type="PANTHER" id="PTHR31048">
    <property type="entry name" value="OS03G0233200 PROTEIN"/>
    <property type="match status" value="1"/>
</dbReference>
<feature type="chain" id="PRO_5041992717" description="Osmotin, thaumatin-like protein" evidence="2">
    <location>
        <begin position="17"/>
        <end position="343"/>
    </location>
</feature>
<dbReference type="Pfam" id="PF00314">
    <property type="entry name" value="Thaumatin"/>
    <property type="match status" value="1"/>
</dbReference>
<evidence type="ECO:0008006" key="5">
    <source>
        <dbReference type="Google" id="ProtNLM"/>
    </source>
</evidence>
<evidence type="ECO:0000256" key="2">
    <source>
        <dbReference type="SAM" id="SignalP"/>
    </source>
</evidence>
<feature type="disulfide bond" evidence="1">
    <location>
        <begin position="112"/>
        <end position="118"/>
    </location>
</feature>
<dbReference type="InterPro" id="IPR037176">
    <property type="entry name" value="Osmotin/thaumatin-like_sf"/>
</dbReference>
<dbReference type="Proteomes" id="UP001274830">
    <property type="component" value="Unassembled WGS sequence"/>
</dbReference>
<feature type="disulfide bond" evidence="1">
    <location>
        <begin position="270"/>
        <end position="280"/>
    </location>
</feature>
<feature type="signal peptide" evidence="2">
    <location>
        <begin position="1"/>
        <end position="16"/>
    </location>
</feature>
<protein>
    <recommendedName>
        <fullName evidence="5">Osmotin, thaumatin-like protein</fullName>
    </recommendedName>
</protein>
<feature type="disulfide bond" evidence="1">
    <location>
        <begin position="224"/>
        <end position="256"/>
    </location>
</feature>
<proteinExistence type="predicted"/>
<dbReference type="SMART" id="SM00205">
    <property type="entry name" value="THN"/>
    <property type="match status" value="1"/>
</dbReference>
<dbReference type="SUPFAM" id="SSF49870">
    <property type="entry name" value="Osmotin, thaumatin-like protein"/>
    <property type="match status" value="1"/>
</dbReference>
<evidence type="ECO:0000256" key="1">
    <source>
        <dbReference type="PIRSR" id="PIRSR002703-1"/>
    </source>
</evidence>
<organism evidence="3 4">
    <name type="scientific">Recurvomyces mirabilis</name>
    <dbReference type="NCBI Taxonomy" id="574656"/>
    <lineage>
        <taxon>Eukaryota</taxon>
        <taxon>Fungi</taxon>
        <taxon>Dikarya</taxon>
        <taxon>Ascomycota</taxon>
        <taxon>Pezizomycotina</taxon>
        <taxon>Dothideomycetes</taxon>
        <taxon>Dothideomycetidae</taxon>
        <taxon>Mycosphaerellales</taxon>
        <taxon>Teratosphaeriaceae</taxon>
        <taxon>Recurvomyces</taxon>
    </lineage>
</organism>
<accession>A0AAE0WIK6</accession>
<feature type="disulfide bond" evidence="1">
    <location>
        <begin position="43"/>
        <end position="321"/>
    </location>
</feature>
<keyword evidence="2" id="KW-0732">Signal</keyword>
<dbReference type="EMBL" id="JAUTXT010000048">
    <property type="protein sequence ID" value="KAK3671005.1"/>
    <property type="molecule type" value="Genomic_DNA"/>
</dbReference>
<sequence>MSTFASILLYALTASAEHHLRTNNIAIRQNGNTNTSILVTNLCSETIYPAILTQGGTGPQNTGWVAAPNTNVTVQVSEDWQGRVWARSNCTFNSNGQGNANGGGSQCTTGDCGGLLACKGPGAAPATLAEFTLTGSDQQTFYDISLVDGYNYPLAIVMQPNGNQALQNIDPSTTNPSCVASIGNFFTGSNYNPYTNNQQFLGTSSSQPLPFDTKNTASSISSWCPWDLQVNPPTAPGNGVYPYPDDNIQRPVYNPCTSACVKYGQANYCCTGSYNNPNKCSPSYYSKAAKSACPDAYSYAYDDQTSTFVIPSGAGFQVVFCPGGKSTNIIGSKGAGSIKHQRR</sequence>
<keyword evidence="4" id="KW-1185">Reference proteome</keyword>